<evidence type="ECO:0000256" key="1">
    <source>
        <dbReference type="ARBA" id="ARBA00004613"/>
    </source>
</evidence>
<dbReference type="Pfam" id="PF14704">
    <property type="entry name" value="DERM"/>
    <property type="match status" value="2"/>
</dbReference>
<feature type="repeat" description="NHL" evidence="6">
    <location>
        <begin position="1184"/>
        <end position="1219"/>
    </location>
</feature>
<evidence type="ECO:0000259" key="8">
    <source>
        <dbReference type="PROSITE" id="PS50923"/>
    </source>
</evidence>
<dbReference type="InterPro" id="IPR056822">
    <property type="entry name" value="TEN_NHL"/>
</dbReference>
<dbReference type="InParanoid" id="F2UIQ9"/>
<evidence type="ECO:0000313" key="10">
    <source>
        <dbReference type="Proteomes" id="UP000007799"/>
    </source>
</evidence>
<feature type="chain" id="PRO_5003287708" evidence="7">
    <location>
        <begin position="39"/>
        <end position="1455"/>
    </location>
</feature>
<sequence length="1455" mass="153892">MTTTSVSVMLNRGSASAMSTVAATLLIAALIYMQPAEAYVNEYLEDVYFRCDTGEGLTYMTSKYSDNKYDRRWDFSCAPIGTASSDTQSSGGYDVRDLYSNNNYDCASGYYMEKLESTYSSVDRLWKYTCRRPNNVQLLNCAQTSSYENSRTGNLDYDITGTNKIITGLYSKYTDTVFEWDRRWKITTCEVECDLTGDYVNSDVPRVCTTLSPSGITNGNFVADYQEPFGSYCETSTAITTISTQFAASSTDRRWAFTCTKPTSGGQVITSQTWSTPAYGKLGTAFTVSCPSNTYITGVKSAYVSSFQDRVYSFQCTGYENTEISAVNCNGAVAVNAAGADFDFSTSSGAYVITSLTSTFDSSTSDREWTFTECKPQCVDGTMLNSDGYCSEPVCPQLTITHGTISGDCTGFEGDECTFESCNTGYEFSSAATTRTCDADGAWSGADITCEPITCNRLTHSQITLIGSCSGNYGDVCTYYSCPSGYALRGTTFSRECTADGWTGTEPYCELLECSELTAPTNGWRGDTCTGTLGSTCERGCNDGFVLSPTEASGGFTRTCTETTDSDGLAVAEWTGSERTCITVDCGEIVLANGQTTGECSGNYDDTCTYDECDTGYALSSGGSTRRTCGVTDGVAAWSGTSKQCEVVTCSSIEVQNGVTSGTCDGTVGGECSFTCDTGYWPSSSGSTTTTCVLNADGHSASWDATIATCTEVMCPTLTLEYGSVSGSCSGTVGDVCVYDSCDDGFVFGIGGSSSRTCIQDEDTAYWDGDEKTCLETIEGDGGTNFTIACAAGQAITGLYYTSGTDTYEILCQDAGASLSKRIYASAETLTVSGNTAQYCDFDTYAVSGVSKKGSTLVYDCSLLAGAELVDCTLGDTLSGSYSILAPEGSVFAGIYNTDSTSPQVRVCDVRCREEDGFYSVGGTKCRQLSCGALTLTNGATSGTCSGAKGDTCTYESCNYGYELSASGDTSRTCSITNGRAEWSGVAKTCQPISTTGSPTTVNACEGLSRSLNPATCRERCERNNEDSTFMATYGGCTRVCTCGCRKRFEITQEEDDCSAHCASQGLDASFFEEHEGCRNVCLCFEASTRSTATTVTTTTEVTFTTQVTGTVETIAGNGLVDWTGSSDPTATGLNQAECVAVDVTGATYIAIRHRVVSISRDGSTITTIAGTKTRGSAGVGGLATAAQLDRPTCVAVDTIGNVYISEKGNHRVSVVDASTGVLSVFVGTGEAGHRGMGGSSRAAQIHSPHGLAFDSRGTLYIADTENHVVYGVDRRSLVIDVVAGTPFRKGYHGDGRPATTAWLNAPTGIAVRGAGDLYIADTGNNRIRYVDLDSDNIIDTLVGTGRYGGDVDGSTTTAALETNLDHPEGVAVNAEGTTLVIADTNKHVLRSVSLNGDDSPVTVLAGTGSRGFNGDGNDPTATKFRSPVSVAYDIGERAIVFVDQQNRRIRRVHL</sequence>
<dbReference type="CDD" id="cd00033">
    <property type="entry name" value="CCP"/>
    <property type="match status" value="2"/>
</dbReference>
<dbReference type="PANTHER" id="PTHR15040">
    <property type="entry name" value="DERMATOPONTIN-RELATED"/>
    <property type="match status" value="1"/>
</dbReference>
<feature type="signal peptide" evidence="7">
    <location>
        <begin position="1"/>
        <end position="38"/>
    </location>
</feature>
<evidence type="ECO:0000256" key="6">
    <source>
        <dbReference type="PROSITE-ProRule" id="PRU00504"/>
    </source>
</evidence>
<comment type="subcellular location">
    <subcellularLocation>
        <location evidence="1">Secreted</location>
    </subcellularLocation>
</comment>
<keyword evidence="4" id="KW-0677">Repeat</keyword>
<dbReference type="EMBL" id="GL832976">
    <property type="protein sequence ID" value="EGD77108.1"/>
    <property type="molecule type" value="Genomic_DNA"/>
</dbReference>
<dbReference type="SUPFAM" id="SSF101898">
    <property type="entry name" value="NHL repeat"/>
    <property type="match status" value="1"/>
</dbReference>
<dbReference type="GeneID" id="16071509"/>
<dbReference type="SMART" id="SM00032">
    <property type="entry name" value="CCP"/>
    <property type="match status" value="7"/>
</dbReference>
<keyword evidence="5" id="KW-1015">Disulfide bond</keyword>
<feature type="domain" description="Sushi" evidence="8">
    <location>
        <begin position="584"/>
        <end position="647"/>
    </location>
</feature>
<dbReference type="GO" id="GO:0005615">
    <property type="term" value="C:extracellular space"/>
    <property type="evidence" value="ECO:0007669"/>
    <property type="project" value="TreeGrafter"/>
</dbReference>
<evidence type="ECO:0000256" key="3">
    <source>
        <dbReference type="ARBA" id="ARBA00022525"/>
    </source>
</evidence>
<dbReference type="STRING" id="946362.F2UIQ9"/>
<dbReference type="PROSITE" id="PS51125">
    <property type="entry name" value="NHL"/>
    <property type="match status" value="1"/>
</dbReference>
<dbReference type="PROSITE" id="PS50923">
    <property type="entry name" value="SUSHI"/>
    <property type="match status" value="3"/>
</dbReference>
<dbReference type="Gene3D" id="2.10.70.10">
    <property type="entry name" value="Complement Module, domain 1"/>
    <property type="match status" value="7"/>
</dbReference>
<organism evidence="10">
    <name type="scientific">Salpingoeca rosetta (strain ATCC 50818 / BSB-021)</name>
    <dbReference type="NCBI Taxonomy" id="946362"/>
    <lineage>
        <taxon>Eukaryota</taxon>
        <taxon>Choanoflagellata</taxon>
        <taxon>Craspedida</taxon>
        <taxon>Salpingoecidae</taxon>
        <taxon>Salpingoeca</taxon>
    </lineage>
</organism>
<dbReference type="GO" id="GO:0030199">
    <property type="term" value="P:collagen fibril organization"/>
    <property type="evidence" value="ECO:0007669"/>
    <property type="project" value="TreeGrafter"/>
</dbReference>
<evidence type="ECO:0000256" key="5">
    <source>
        <dbReference type="ARBA" id="ARBA00023157"/>
    </source>
</evidence>
<dbReference type="KEGG" id="sre:PTSG_07443"/>
<proteinExistence type="inferred from homology"/>
<evidence type="ECO:0000256" key="7">
    <source>
        <dbReference type="SAM" id="SignalP"/>
    </source>
</evidence>
<keyword evidence="7" id="KW-0732">Signal</keyword>
<dbReference type="RefSeq" id="XP_004990947.1">
    <property type="nucleotide sequence ID" value="XM_004990890.1"/>
</dbReference>
<dbReference type="PANTHER" id="PTHR15040:SF1">
    <property type="entry name" value="DERMATOPONTIN-LIKE ISOFORM X1"/>
    <property type="match status" value="1"/>
</dbReference>
<evidence type="ECO:0000256" key="4">
    <source>
        <dbReference type="ARBA" id="ARBA00022737"/>
    </source>
</evidence>
<keyword evidence="10" id="KW-1185">Reference proteome</keyword>
<dbReference type="InterPro" id="IPR001258">
    <property type="entry name" value="NHL_repeat"/>
</dbReference>
<gene>
    <name evidence="9" type="ORF">PTSG_07443</name>
</gene>
<comment type="similarity">
    <text evidence="2">Belongs to the dermatopontin family.</text>
</comment>
<dbReference type="InterPro" id="IPR011042">
    <property type="entry name" value="6-blade_b-propeller_TolB-like"/>
</dbReference>
<dbReference type="InterPro" id="IPR000436">
    <property type="entry name" value="Sushi_SCR_CCP_dom"/>
</dbReference>
<dbReference type="OrthoDB" id="5975249at2759"/>
<feature type="domain" description="Sushi" evidence="8">
    <location>
        <begin position="388"/>
        <end position="452"/>
    </location>
</feature>
<dbReference type="GO" id="GO:0031012">
    <property type="term" value="C:extracellular matrix"/>
    <property type="evidence" value="ECO:0007669"/>
    <property type="project" value="TreeGrafter"/>
</dbReference>
<feature type="domain" description="Sushi" evidence="8">
    <location>
        <begin position="648"/>
        <end position="712"/>
    </location>
</feature>
<dbReference type="eggNOG" id="KOG4297">
    <property type="taxonomic scope" value="Eukaryota"/>
</dbReference>
<protein>
    <submittedName>
        <fullName evidence="9">NHL repeat-containing protein</fullName>
    </submittedName>
</protein>
<dbReference type="Proteomes" id="UP000007799">
    <property type="component" value="Unassembled WGS sequence"/>
</dbReference>
<reference evidence="9" key="1">
    <citation type="submission" date="2009-08" db="EMBL/GenBank/DDBJ databases">
        <title>Annotation of Salpingoeca rosetta.</title>
        <authorList>
            <consortium name="The Broad Institute Genome Sequencing Platform"/>
            <person name="Russ C."/>
            <person name="Cuomo C."/>
            <person name="Burger G."/>
            <person name="Gray M.W."/>
            <person name="Holland P.W.H."/>
            <person name="King N."/>
            <person name="Lang F.B.F."/>
            <person name="Roger A.J."/>
            <person name="Ruiz-Trillo I."/>
            <person name="Young S.K."/>
            <person name="Zeng Q."/>
            <person name="Gargeya S."/>
            <person name="Alvarado L."/>
            <person name="Berlin A."/>
            <person name="Chapman S.B."/>
            <person name="Chen Z."/>
            <person name="Freedman E."/>
            <person name="Gellesch M."/>
            <person name="Goldberg J."/>
            <person name="Griggs A."/>
            <person name="Gujja S."/>
            <person name="Heilman E."/>
            <person name="Heiman D."/>
            <person name="Howarth C."/>
            <person name="Mehta T."/>
            <person name="Neiman D."/>
            <person name="Pearson M."/>
            <person name="Roberts A."/>
            <person name="Saif S."/>
            <person name="Shea T."/>
            <person name="Shenoy N."/>
            <person name="Sisk P."/>
            <person name="Stolte C."/>
            <person name="Sykes S."/>
            <person name="White J."/>
            <person name="Yandava C."/>
            <person name="Haas B."/>
            <person name="Nusbaum C."/>
            <person name="Birren B."/>
        </authorList>
    </citation>
    <scope>NUCLEOTIDE SEQUENCE [LARGE SCALE GENOMIC DNA]</scope>
    <source>
        <strain evidence="9">ATCC 50818</strain>
    </source>
</reference>
<evidence type="ECO:0000256" key="2">
    <source>
        <dbReference type="ARBA" id="ARBA00008712"/>
    </source>
</evidence>
<keyword evidence="3" id="KW-0964">Secreted</keyword>
<accession>F2UIQ9</accession>
<evidence type="ECO:0000313" key="9">
    <source>
        <dbReference type="EMBL" id="EGD77108.1"/>
    </source>
</evidence>
<name>F2UIQ9_SALR5</name>
<dbReference type="InterPro" id="IPR035976">
    <property type="entry name" value="Sushi/SCR/CCP_sf"/>
</dbReference>
<dbReference type="eggNOG" id="KOG2177">
    <property type="taxonomic scope" value="Eukaryota"/>
</dbReference>
<dbReference type="SUPFAM" id="SSF57535">
    <property type="entry name" value="Complement control module/SCR domain"/>
    <property type="match status" value="7"/>
</dbReference>
<dbReference type="Pfam" id="PF01436">
    <property type="entry name" value="NHL"/>
    <property type="match status" value="1"/>
</dbReference>
<dbReference type="Pfam" id="PF25021">
    <property type="entry name" value="TEN_NHL"/>
    <property type="match status" value="1"/>
</dbReference>
<dbReference type="Gene3D" id="2.120.10.30">
    <property type="entry name" value="TolB, C-terminal domain"/>
    <property type="match status" value="3"/>
</dbReference>
<dbReference type="InterPro" id="IPR026645">
    <property type="entry name" value="Dermatopontin"/>
</dbReference>